<sequence>MFAAIARFVTRRRWAVLAVSIPLVLLAVVTGAGRNGRLGLGDYTDYGAPSAESHRAAVAVRTVGGGYVDVLVIYRNDRLQIADPAFRAAVERSLAALPPGIVTETTTYWGNPDPMMVSRDGHATFVALSLAGNDVAERVAAYHRLRNSLSATGVQLAYTGPVPAIDEIAHTAIHEAVRNEVIASLAILVLLLLLFRSPVAAAIPVVLGGVTIALTLGALGIAARFVEIPVFALNAAVTAGLALGVDAGLFMVSRFREELARGRGVDEAVAATVGTAGRTVFFSGVTICGLTTVVVFFPIQAAHVIGLTVALAMGFGVLLSVIGLPALLAALGRRIDMLRLPFPGRRQRVRVGWVRLARSVMRRPVHYLVGVGTVLVLLWVPVFHAVVGLPDQLTLPAHAPVRAATDDLFHDFGFSGVGVIQVVATFPDRLNTSAGDAELSTLTRNLGATPGVVGGLVTAKNGRTAVIYVGHSGVVGDAASRDLVREIRRLPPPPGTQVLVGGPTAFMVDILDLIQARLPWAVLYGAVLMFVPLLIALRSLVLPVKALLMNVLSIGAAFGSLVWIFQDGHLVGLVGGARVGSIDPITPLVMLLLVTALSMDYEYFLLSRMREEYDALGDNTAAVAGGLQRSGPIITATAATVLVVAAVFADSDILFIKQLCIGIFIVVAVDATLVRALLVPAIMRLLGRANWWLPGSARRGGQFHCETTTVTAAAMRGTER</sequence>
<evidence type="ECO:0000256" key="1">
    <source>
        <dbReference type="ARBA" id="ARBA00004651"/>
    </source>
</evidence>
<dbReference type="Pfam" id="PF03176">
    <property type="entry name" value="MMPL"/>
    <property type="match status" value="2"/>
</dbReference>
<gene>
    <name evidence="8" type="ORF">AWN90_23255</name>
</gene>
<dbReference type="PANTHER" id="PTHR33406:SF13">
    <property type="entry name" value="MEMBRANE PROTEIN YDFJ"/>
    <property type="match status" value="1"/>
</dbReference>
<evidence type="ECO:0000259" key="7">
    <source>
        <dbReference type="PROSITE" id="PS50156"/>
    </source>
</evidence>
<evidence type="ECO:0000256" key="5">
    <source>
        <dbReference type="ARBA" id="ARBA00023136"/>
    </source>
</evidence>
<dbReference type="InterPro" id="IPR000731">
    <property type="entry name" value="SSD"/>
</dbReference>
<feature type="transmembrane region" description="Helical" evidence="6">
    <location>
        <begin position="585"/>
        <end position="606"/>
    </location>
</feature>
<name>A0A164NZY2_9NOCA</name>
<keyword evidence="4 6" id="KW-1133">Transmembrane helix</keyword>
<dbReference type="GO" id="GO:0005886">
    <property type="term" value="C:plasma membrane"/>
    <property type="evidence" value="ECO:0007669"/>
    <property type="project" value="UniProtKB-SubCell"/>
</dbReference>
<dbReference type="STRING" id="455432.AWN90_23255"/>
<feature type="transmembrane region" description="Helical" evidence="6">
    <location>
        <begin position="176"/>
        <end position="195"/>
    </location>
</feature>
<dbReference type="PANTHER" id="PTHR33406">
    <property type="entry name" value="MEMBRANE PROTEIN MJ1562-RELATED"/>
    <property type="match status" value="1"/>
</dbReference>
<feature type="transmembrane region" description="Helical" evidence="6">
    <location>
        <begin position="547"/>
        <end position="565"/>
    </location>
</feature>
<dbReference type="Gene3D" id="1.20.1640.10">
    <property type="entry name" value="Multidrug efflux transporter AcrB transmembrane domain"/>
    <property type="match status" value="2"/>
</dbReference>
<keyword evidence="5 6" id="KW-0472">Membrane</keyword>
<feature type="domain" description="SSD" evidence="7">
    <location>
        <begin position="228"/>
        <end position="330"/>
    </location>
</feature>
<feature type="transmembrane region" description="Helical" evidence="6">
    <location>
        <begin position="655"/>
        <end position="678"/>
    </location>
</feature>
<dbReference type="PROSITE" id="PS50156">
    <property type="entry name" value="SSD"/>
    <property type="match status" value="1"/>
</dbReference>
<evidence type="ECO:0000256" key="2">
    <source>
        <dbReference type="ARBA" id="ARBA00022475"/>
    </source>
</evidence>
<organism evidence="8 9">
    <name type="scientific">Nocardia terpenica</name>
    <dbReference type="NCBI Taxonomy" id="455432"/>
    <lineage>
        <taxon>Bacteria</taxon>
        <taxon>Bacillati</taxon>
        <taxon>Actinomycetota</taxon>
        <taxon>Actinomycetes</taxon>
        <taxon>Mycobacteriales</taxon>
        <taxon>Nocardiaceae</taxon>
        <taxon>Nocardia</taxon>
    </lineage>
</organism>
<evidence type="ECO:0000256" key="3">
    <source>
        <dbReference type="ARBA" id="ARBA00022692"/>
    </source>
</evidence>
<feature type="transmembrane region" description="Helical" evidence="6">
    <location>
        <begin position="231"/>
        <end position="252"/>
    </location>
</feature>
<accession>A0A164NZY2</accession>
<feature type="transmembrane region" description="Helical" evidence="6">
    <location>
        <begin position="521"/>
        <end position="540"/>
    </location>
</feature>
<proteinExistence type="predicted"/>
<dbReference type="InterPro" id="IPR004869">
    <property type="entry name" value="MMPL_dom"/>
</dbReference>
<keyword evidence="2" id="KW-1003">Cell membrane</keyword>
<keyword evidence="3 6" id="KW-0812">Transmembrane</keyword>
<dbReference type="AlphaFoldDB" id="A0A164NZY2"/>
<protein>
    <recommendedName>
        <fullName evidence="7">SSD domain-containing protein</fullName>
    </recommendedName>
</protein>
<feature type="transmembrane region" description="Helical" evidence="6">
    <location>
        <begin position="365"/>
        <end position="387"/>
    </location>
</feature>
<dbReference type="OrthoDB" id="7051771at2"/>
<comment type="caution">
    <text evidence="8">The sequence shown here is derived from an EMBL/GenBank/DDBJ whole genome shotgun (WGS) entry which is preliminary data.</text>
</comment>
<dbReference type="Proteomes" id="UP000076512">
    <property type="component" value="Unassembled WGS sequence"/>
</dbReference>
<reference evidence="8 9" key="1">
    <citation type="submission" date="2016-04" db="EMBL/GenBank/DDBJ databases">
        <authorList>
            <person name="Evans L.H."/>
            <person name="Alamgir A."/>
            <person name="Owens N."/>
            <person name="Weber N.D."/>
            <person name="Virtaneva K."/>
            <person name="Barbian K."/>
            <person name="Babar A."/>
            <person name="Rosenke K."/>
        </authorList>
    </citation>
    <scope>NUCLEOTIDE SEQUENCE [LARGE SCALE GENOMIC DNA]</scope>
    <source>
        <strain evidence="8 9">IFM 0406</strain>
    </source>
</reference>
<feature type="transmembrane region" description="Helical" evidence="6">
    <location>
        <begin position="280"/>
        <end position="299"/>
    </location>
</feature>
<feature type="transmembrane region" description="Helical" evidence="6">
    <location>
        <begin position="305"/>
        <end position="331"/>
    </location>
</feature>
<dbReference type="InterPro" id="IPR050545">
    <property type="entry name" value="Mycobact_MmpL"/>
</dbReference>
<dbReference type="EMBL" id="LWGR01000004">
    <property type="protein sequence ID" value="KZM74933.1"/>
    <property type="molecule type" value="Genomic_DNA"/>
</dbReference>
<comment type="subcellular location">
    <subcellularLocation>
        <location evidence="1">Cell membrane</location>
        <topology evidence="1">Multi-pass membrane protein</topology>
    </subcellularLocation>
</comment>
<evidence type="ECO:0000256" key="4">
    <source>
        <dbReference type="ARBA" id="ARBA00022989"/>
    </source>
</evidence>
<keyword evidence="9" id="KW-1185">Reference proteome</keyword>
<feature type="transmembrane region" description="Helical" evidence="6">
    <location>
        <begin position="627"/>
        <end position="649"/>
    </location>
</feature>
<evidence type="ECO:0000256" key="6">
    <source>
        <dbReference type="SAM" id="Phobius"/>
    </source>
</evidence>
<feature type="transmembrane region" description="Helical" evidence="6">
    <location>
        <begin position="202"/>
        <end position="225"/>
    </location>
</feature>
<dbReference type="RefSeq" id="WP_067586851.1">
    <property type="nucleotide sequence ID" value="NZ_JABMCZ010000005.1"/>
</dbReference>
<dbReference type="SUPFAM" id="SSF82866">
    <property type="entry name" value="Multidrug efflux transporter AcrB transmembrane domain"/>
    <property type="match status" value="2"/>
</dbReference>
<evidence type="ECO:0000313" key="9">
    <source>
        <dbReference type="Proteomes" id="UP000076512"/>
    </source>
</evidence>
<evidence type="ECO:0000313" key="8">
    <source>
        <dbReference type="EMBL" id="KZM74933.1"/>
    </source>
</evidence>